<feature type="domain" description="Histidine kinase" evidence="16">
    <location>
        <begin position="841"/>
        <end position="1058"/>
    </location>
</feature>
<feature type="signal peptide" evidence="14">
    <location>
        <begin position="1"/>
        <end position="22"/>
    </location>
</feature>
<feature type="chain" id="PRO_5036688428" description="histidine kinase" evidence="14">
    <location>
        <begin position="23"/>
        <end position="1365"/>
    </location>
</feature>
<evidence type="ECO:0000256" key="2">
    <source>
        <dbReference type="ARBA" id="ARBA00012438"/>
    </source>
</evidence>
<dbReference type="GO" id="GO:0005524">
    <property type="term" value="F:ATP binding"/>
    <property type="evidence" value="ECO:0007669"/>
    <property type="project" value="UniProtKB-KW"/>
</dbReference>
<dbReference type="EMBL" id="CP071869">
    <property type="protein sequence ID" value="QTE23707.1"/>
    <property type="molecule type" value="Genomic_DNA"/>
</dbReference>
<keyword evidence="6" id="KW-0418">Kinase</keyword>
<reference evidence="18 19" key="1">
    <citation type="submission" date="2021-03" db="EMBL/GenBank/DDBJ databases">
        <title>Complete genome of Polaribacter_sp.SM13.</title>
        <authorList>
            <person name="Jeong S.W."/>
            <person name="Bae J.W."/>
        </authorList>
    </citation>
    <scope>NUCLEOTIDE SEQUENCE [LARGE SCALE GENOMIC DNA]</scope>
    <source>
        <strain evidence="18 19">SM13</strain>
    </source>
</reference>
<dbReference type="PROSITE" id="PS01124">
    <property type="entry name" value="HTH_ARAC_FAMILY_2"/>
    <property type="match status" value="1"/>
</dbReference>
<dbReference type="RefSeq" id="WP_208079708.1">
    <property type="nucleotide sequence ID" value="NZ_CP071869.1"/>
</dbReference>
<dbReference type="SUPFAM" id="SSF47384">
    <property type="entry name" value="Homodimeric domain of signal transducing histidine kinase"/>
    <property type="match status" value="1"/>
</dbReference>
<keyword evidence="19" id="KW-1185">Reference proteome</keyword>
<feature type="transmembrane region" description="Helical" evidence="13">
    <location>
        <begin position="792"/>
        <end position="812"/>
    </location>
</feature>
<dbReference type="Pfam" id="PF00512">
    <property type="entry name" value="HisKA"/>
    <property type="match status" value="1"/>
</dbReference>
<evidence type="ECO:0000256" key="1">
    <source>
        <dbReference type="ARBA" id="ARBA00000085"/>
    </source>
</evidence>
<dbReference type="InterPro" id="IPR005467">
    <property type="entry name" value="His_kinase_dom"/>
</dbReference>
<evidence type="ECO:0000256" key="13">
    <source>
        <dbReference type="SAM" id="Phobius"/>
    </source>
</evidence>
<dbReference type="Pfam" id="PF02518">
    <property type="entry name" value="HATPase_c"/>
    <property type="match status" value="1"/>
</dbReference>
<keyword evidence="9" id="KW-0805">Transcription regulation</keyword>
<dbReference type="InterPro" id="IPR004358">
    <property type="entry name" value="Sig_transdc_His_kin-like_C"/>
</dbReference>
<keyword evidence="4" id="KW-0808">Transferase</keyword>
<evidence type="ECO:0000256" key="10">
    <source>
        <dbReference type="ARBA" id="ARBA00023125"/>
    </source>
</evidence>
<dbReference type="SUPFAM" id="SSF101898">
    <property type="entry name" value="NHL repeat"/>
    <property type="match status" value="1"/>
</dbReference>
<proteinExistence type="predicted"/>
<evidence type="ECO:0000256" key="9">
    <source>
        <dbReference type="ARBA" id="ARBA00023015"/>
    </source>
</evidence>
<dbReference type="PANTHER" id="PTHR43547">
    <property type="entry name" value="TWO-COMPONENT HISTIDINE KINASE"/>
    <property type="match status" value="1"/>
</dbReference>
<keyword evidence="13" id="KW-0472">Membrane</keyword>
<dbReference type="GO" id="GO:0043565">
    <property type="term" value="F:sequence-specific DNA binding"/>
    <property type="evidence" value="ECO:0007669"/>
    <property type="project" value="InterPro"/>
</dbReference>
<dbReference type="Gene3D" id="1.10.10.60">
    <property type="entry name" value="Homeodomain-like"/>
    <property type="match status" value="1"/>
</dbReference>
<name>A0A975CR46_9FLAO</name>
<evidence type="ECO:0000256" key="8">
    <source>
        <dbReference type="ARBA" id="ARBA00023012"/>
    </source>
</evidence>
<dbReference type="Gene3D" id="2.130.10.10">
    <property type="entry name" value="YVTN repeat-like/Quinoprotein amine dehydrogenase"/>
    <property type="match status" value="2"/>
</dbReference>
<dbReference type="Gene3D" id="3.30.565.10">
    <property type="entry name" value="Histidine kinase-like ATPase, C-terminal domain"/>
    <property type="match status" value="1"/>
</dbReference>
<dbReference type="SUPFAM" id="SSF55874">
    <property type="entry name" value="ATPase domain of HSP90 chaperone/DNA topoisomerase II/histidine kinase"/>
    <property type="match status" value="1"/>
</dbReference>
<evidence type="ECO:0000256" key="12">
    <source>
        <dbReference type="PROSITE-ProRule" id="PRU00169"/>
    </source>
</evidence>
<evidence type="ECO:0000259" key="17">
    <source>
        <dbReference type="PROSITE" id="PS50110"/>
    </source>
</evidence>
<feature type="domain" description="Response regulatory" evidence="17">
    <location>
        <begin position="1103"/>
        <end position="1218"/>
    </location>
</feature>
<dbReference type="InterPro" id="IPR003594">
    <property type="entry name" value="HATPase_dom"/>
</dbReference>
<dbReference type="Gene3D" id="3.40.50.2300">
    <property type="match status" value="1"/>
</dbReference>
<keyword evidence="14" id="KW-0732">Signal</keyword>
<evidence type="ECO:0000256" key="14">
    <source>
        <dbReference type="SAM" id="SignalP"/>
    </source>
</evidence>
<dbReference type="InterPro" id="IPR015943">
    <property type="entry name" value="WD40/YVTN_repeat-like_dom_sf"/>
</dbReference>
<sequence>MKFFLKKILVTFFLFFASLTYSQEPVNFKKLDKIFQGNSKIEEDYLGYLWITSNEGIYKFNGYEYLFNSYDSIFTNFKKSNQKLLIKKDDKKNMWLSSLNGELIKIDTLNQIKKNNNDVAFSKRKIEITTIAPYNNEVWFGSEEGSLFKYSYNLEKIDSITSLPTSNKLAFKLTNIEFVDNNNFWVSTNTGKVYKYTIDKNKLEQLKLPTTLEASYLRIAIDGNKDLWISSDNGSVYKYNSKEKKYKEFLLSYKSNPVKSISNENFNMIISFFYDVNGFIWIGTDGDGLYKINVETGKLTLFKHQKNNRFSISNNSITSISQDRNGNLYFLDKTGLINILTKPNNNIKYYHGLKNNTPTSVLSIFKSSDKSIWLGTDGEGLNRILKNNENIHYSINEKGKRFFKARYIQSIEENPKGQIWLASYLNGLWVFKDGGFSKVSTPNESGKNNEEIRFLFKDSKNRIWSTSETSFNIFSEEKELLATFDYNSHGLKGMYSHGIVEDKNGDIFVVVNSGGLFKFNETKIFKDSYFKQILFNNKIQENLKKINIKSLTLGNDNSLWLVLYPGGLFNYNIETNTFASYENVENLKDLVIFSAIPDGENKLWLGTKKGIHKYNFKEDIIESFYQSDGLHGDSYNKRSVFKDSEGYIYFGGEHGVNAFLPEKLNKGISKAKLFINYLEILNKPANEIINNQLKNGLENLESLDLTANQSSFSFQFSAIENITNPNYYYAYKLEGFDKDWILSKKDRIATYTNIPSGNYTFKVKAGSKKGIWDIETKEINLIIRPYWWKSTLAYFIYAFLLLFVIYGIFLWFRLKKRLIEETLHNNQEKEIYAVKMNFFAKMSHEIQTPLTLILGPIADMLKRADSNGNTLLKQRLQIISNNANRLSRIATELMAIRNKELGRLRVYASENDLIAHLKKISLSFSEQARFKNIDFIQDYPNKKIFVWYDLDKIEHVLYNLLSNAFKFTPPEGTIKVFVEEHKKTIKISISDSGPGIPEKDLKDIFKLFYQSDLGKSRKGTGIGLALTKELINIHHGKIKVKSSSKEGTKFSISLSMDENVFTPEEKVNLDKNNLLSESSDNDFDLLNKDLIKKNIKEGDKKFTLLIVEDNVEMQIFLKDILTESYNLFIAENGKQGVELAEKKKPDLIISDIMMPIMDGVEMCSILKKKKSTSHIPIIFLTAKNSTSIKIEGLESGAIEFLRKPFNFYELTLKIHNILESQQQVISRYKLDVISTQEKNEIPSKDAQFLQSLVKELDKNIENPDFKLDELSRTLNMSYSVIYRKCIDITGKTLVEFVRSRRLKKGALLIVESGYNVSEAAYMVGYKDSRYFTKCFKENFGKTPKAFKTESKNTDLQAFLKKYKLH</sequence>
<dbReference type="SMART" id="SM00342">
    <property type="entry name" value="HTH_ARAC"/>
    <property type="match status" value="1"/>
</dbReference>
<dbReference type="PRINTS" id="PR00344">
    <property type="entry name" value="BCTRLSENSOR"/>
</dbReference>
<dbReference type="SUPFAM" id="SSF46689">
    <property type="entry name" value="Homeodomain-like"/>
    <property type="match status" value="1"/>
</dbReference>
<dbReference type="InterPro" id="IPR011006">
    <property type="entry name" value="CheY-like_superfamily"/>
</dbReference>
<keyword evidence="13" id="KW-1133">Transmembrane helix</keyword>
<evidence type="ECO:0000256" key="3">
    <source>
        <dbReference type="ARBA" id="ARBA00022553"/>
    </source>
</evidence>
<dbReference type="InterPro" id="IPR018060">
    <property type="entry name" value="HTH_AraC"/>
</dbReference>
<evidence type="ECO:0000256" key="7">
    <source>
        <dbReference type="ARBA" id="ARBA00022840"/>
    </source>
</evidence>
<evidence type="ECO:0000256" key="4">
    <source>
        <dbReference type="ARBA" id="ARBA00022679"/>
    </source>
</evidence>
<dbReference type="InterPro" id="IPR011123">
    <property type="entry name" value="Y_Y_Y"/>
</dbReference>
<keyword evidence="3 12" id="KW-0597">Phosphoprotein</keyword>
<dbReference type="InterPro" id="IPR018062">
    <property type="entry name" value="HTH_AraC-typ_CS"/>
</dbReference>
<dbReference type="PANTHER" id="PTHR43547:SF2">
    <property type="entry name" value="HYBRID SIGNAL TRANSDUCTION HISTIDINE KINASE C"/>
    <property type="match status" value="1"/>
</dbReference>
<keyword evidence="11" id="KW-0804">Transcription</keyword>
<evidence type="ECO:0000256" key="5">
    <source>
        <dbReference type="ARBA" id="ARBA00022741"/>
    </source>
</evidence>
<dbReference type="GO" id="GO:0003700">
    <property type="term" value="F:DNA-binding transcription factor activity"/>
    <property type="evidence" value="ECO:0007669"/>
    <property type="project" value="InterPro"/>
</dbReference>
<dbReference type="Proteomes" id="UP000663920">
    <property type="component" value="Chromosome"/>
</dbReference>
<evidence type="ECO:0000256" key="11">
    <source>
        <dbReference type="ARBA" id="ARBA00023163"/>
    </source>
</evidence>
<evidence type="ECO:0000256" key="6">
    <source>
        <dbReference type="ARBA" id="ARBA00022777"/>
    </source>
</evidence>
<dbReference type="Pfam" id="PF12833">
    <property type="entry name" value="HTH_18"/>
    <property type="match status" value="1"/>
</dbReference>
<dbReference type="InterPro" id="IPR001789">
    <property type="entry name" value="Sig_transdc_resp-reg_receiver"/>
</dbReference>
<organism evidence="18 19">
    <name type="scientific">Polaribacter cellanae</name>
    <dbReference type="NCBI Taxonomy" id="2818493"/>
    <lineage>
        <taxon>Bacteria</taxon>
        <taxon>Pseudomonadati</taxon>
        <taxon>Bacteroidota</taxon>
        <taxon>Flavobacteriia</taxon>
        <taxon>Flavobacteriales</taxon>
        <taxon>Flavobacteriaceae</taxon>
    </lineage>
</organism>
<comment type="catalytic activity">
    <reaction evidence="1">
        <text>ATP + protein L-histidine = ADP + protein N-phospho-L-histidine.</text>
        <dbReference type="EC" id="2.7.13.3"/>
    </reaction>
</comment>
<evidence type="ECO:0000259" key="15">
    <source>
        <dbReference type="PROSITE" id="PS01124"/>
    </source>
</evidence>
<dbReference type="Pfam" id="PF07495">
    <property type="entry name" value="Y_Y_Y"/>
    <property type="match status" value="1"/>
</dbReference>
<dbReference type="Gene3D" id="2.60.40.10">
    <property type="entry name" value="Immunoglobulins"/>
    <property type="match status" value="1"/>
</dbReference>
<dbReference type="SUPFAM" id="SSF52172">
    <property type="entry name" value="CheY-like"/>
    <property type="match status" value="1"/>
</dbReference>
<gene>
    <name evidence="18" type="ORF">J3359_05375</name>
</gene>
<feature type="domain" description="HTH araC/xylS-type" evidence="15">
    <location>
        <begin position="1250"/>
        <end position="1349"/>
    </location>
</feature>
<keyword evidence="5" id="KW-0547">Nucleotide-binding</keyword>
<dbReference type="SUPFAM" id="SSF63829">
    <property type="entry name" value="Calcium-dependent phosphotriesterase"/>
    <property type="match status" value="1"/>
</dbReference>
<feature type="modified residue" description="4-aspartylphosphate" evidence="12">
    <location>
        <position position="1151"/>
    </location>
</feature>
<dbReference type="InterPro" id="IPR009057">
    <property type="entry name" value="Homeodomain-like_sf"/>
</dbReference>
<evidence type="ECO:0000259" key="16">
    <source>
        <dbReference type="PROSITE" id="PS50109"/>
    </source>
</evidence>
<dbReference type="KEGG" id="pcea:J3359_05375"/>
<dbReference type="CDD" id="cd00082">
    <property type="entry name" value="HisKA"/>
    <property type="match status" value="1"/>
</dbReference>
<keyword evidence="8" id="KW-0902">Two-component regulatory system</keyword>
<evidence type="ECO:0000313" key="18">
    <source>
        <dbReference type="EMBL" id="QTE23707.1"/>
    </source>
</evidence>
<keyword evidence="7" id="KW-0067">ATP-binding</keyword>
<keyword evidence="13" id="KW-0812">Transmembrane</keyword>
<dbReference type="GO" id="GO:0000155">
    <property type="term" value="F:phosphorelay sensor kinase activity"/>
    <property type="evidence" value="ECO:0007669"/>
    <property type="project" value="InterPro"/>
</dbReference>
<evidence type="ECO:0000313" key="19">
    <source>
        <dbReference type="Proteomes" id="UP000663920"/>
    </source>
</evidence>
<dbReference type="SMART" id="SM00448">
    <property type="entry name" value="REC"/>
    <property type="match status" value="1"/>
</dbReference>
<accession>A0A975CR46</accession>
<dbReference type="Gene3D" id="1.10.287.130">
    <property type="match status" value="1"/>
</dbReference>
<dbReference type="InterPro" id="IPR003661">
    <property type="entry name" value="HisK_dim/P_dom"/>
</dbReference>
<dbReference type="PROSITE" id="PS50110">
    <property type="entry name" value="RESPONSE_REGULATORY"/>
    <property type="match status" value="1"/>
</dbReference>
<dbReference type="InterPro" id="IPR013783">
    <property type="entry name" value="Ig-like_fold"/>
</dbReference>
<dbReference type="InterPro" id="IPR036890">
    <property type="entry name" value="HATPase_C_sf"/>
</dbReference>
<dbReference type="InterPro" id="IPR036097">
    <property type="entry name" value="HisK_dim/P_sf"/>
</dbReference>
<dbReference type="SMART" id="SM00388">
    <property type="entry name" value="HisKA"/>
    <property type="match status" value="1"/>
</dbReference>
<dbReference type="FunFam" id="3.30.565.10:FF:000037">
    <property type="entry name" value="Hybrid sensor histidine kinase/response regulator"/>
    <property type="match status" value="1"/>
</dbReference>
<protein>
    <recommendedName>
        <fullName evidence="2">histidine kinase</fullName>
        <ecNumber evidence="2">2.7.13.3</ecNumber>
    </recommendedName>
</protein>
<dbReference type="SMART" id="SM00387">
    <property type="entry name" value="HATPase_c"/>
    <property type="match status" value="1"/>
</dbReference>
<dbReference type="EC" id="2.7.13.3" evidence="2"/>
<dbReference type="PROSITE" id="PS50109">
    <property type="entry name" value="HIS_KIN"/>
    <property type="match status" value="1"/>
</dbReference>
<dbReference type="Pfam" id="PF00072">
    <property type="entry name" value="Response_reg"/>
    <property type="match status" value="1"/>
</dbReference>
<dbReference type="PROSITE" id="PS00041">
    <property type="entry name" value="HTH_ARAC_FAMILY_1"/>
    <property type="match status" value="1"/>
</dbReference>
<keyword evidence="10" id="KW-0238">DNA-binding</keyword>